<evidence type="ECO:0000256" key="2">
    <source>
        <dbReference type="SAM" id="SignalP"/>
    </source>
</evidence>
<keyword evidence="4" id="KW-1185">Reference proteome</keyword>
<dbReference type="AlphaFoldDB" id="A0A518JZ07"/>
<dbReference type="EMBL" id="CP036348">
    <property type="protein sequence ID" value="QDV70780.1"/>
    <property type="molecule type" value="Genomic_DNA"/>
</dbReference>
<protein>
    <recommendedName>
        <fullName evidence="5">Outer membrane efflux protein</fullName>
    </recommendedName>
</protein>
<accession>A0A518JZ07</accession>
<sequence precursor="true">MRITCIAVATLASMACLTQFATAQLPGGLGSGASGAASAAADAARAQAQVQQRVQAQIQQRVQTQVQANIQSNIQAQIQTRIQAEANRAAEIAMRASARAADRAQATVANAPNGVQLGVGVQANTGTDANVAGNRTRFNSSGQLSLQAGASLPPGVTQADVAIYDSIFGQFNPLRQAPSDRPTAAPATAPESGRQRDAANEKGTGNVASTNDQRPSHAGGLLNANLDFATRVHIAARQRRAEISQIRDHAIETGSAELLMQADQLETRLNAFAQAQTQLQSRLQTQAQGAATAGVNGAAQATSRANAQLGQGQPVARTAARAETSVTASGNSQ</sequence>
<feature type="signal peptide" evidence="2">
    <location>
        <begin position="1"/>
        <end position="23"/>
    </location>
</feature>
<dbReference type="KEGG" id="rcf:Poly24_45110"/>
<feature type="region of interest" description="Disordered" evidence="1">
    <location>
        <begin position="173"/>
        <end position="221"/>
    </location>
</feature>
<organism evidence="3 4">
    <name type="scientific">Rosistilla carotiformis</name>
    <dbReference type="NCBI Taxonomy" id="2528017"/>
    <lineage>
        <taxon>Bacteria</taxon>
        <taxon>Pseudomonadati</taxon>
        <taxon>Planctomycetota</taxon>
        <taxon>Planctomycetia</taxon>
        <taxon>Pirellulales</taxon>
        <taxon>Pirellulaceae</taxon>
        <taxon>Rosistilla</taxon>
    </lineage>
</organism>
<dbReference type="PROSITE" id="PS51257">
    <property type="entry name" value="PROKAR_LIPOPROTEIN"/>
    <property type="match status" value="1"/>
</dbReference>
<proteinExistence type="predicted"/>
<dbReference type="Proteomes" id="UP000315082">
    <property type="component" value="Chromosome"/>
</dbReference>
<evidence type="ECO:0008006" key="5">
    <source>
        <dbReference type="Google" id="ProtNLM"/>
    </source>
</evidence>
<dbReference type="OrthoDB" id="291504at2"/>
<gene>
    <name evidence="3" type="ORF">Poly24_45110</name>
</gene>
<name>A0A518JZ07_9BACT</name>
<keyword evidence="2" id="KW-0732">Signal</keyword>
<evidence type="ECO:0000256" key="1">
    <source>
        <dbReference type="SAM" id="MobiDB-lite"/>
    </source>
</evidence>
<evidence type="ECO:0000313" key="4">
    <source>
        <dbReference type="Proteomes" id="UP000315082"/>
    </source>
</evidence>
<feature type="region of interest" description="Disordered" evidence="1">
    <location>
        <begin position="304"/>
        <end position="333"/>
    </location>
</feature>
<reference evidence="3 4" key="1">
    <citation type="submission" date="2019-02" db="EMBL/GenBank/DDBJ databases">
        <title>Deep-cultivation of Planctomycetes and their phenomic and genomic characterization uncovers novel biology.</title>
        <authorList>
            <person name="Wiegand S."/>
            <person name="Jogler M."/>
            <person name="Boedeker C."/>
            <person name="Pinto D."/>
            <person name="Vollmers J."/>
            <person name="Rivas-Marin E."/>
            <person name="Kohn T."/>
            <person name="Peeters S.H."/>
            <person name="Heuer A."/>
            <person name="Rast P."/>
            <person name="Oberbeckmann S."/>
            <person name="Bunk B."/>
            <person name="Jeske O."/>
            <person name="Meyerdierks A."/>
            <person name="Storesund J.E."/>
            <person name="Kallscheuer N."/>
            <person name="Luecker S."/>
            <person name="Lage O.M."/>
            <person name="Pohl T."/>
            <person name="Merkel B.J."/>
            <person name="Hornburger P."/>
            <person name="Mueller R.-W."/>
            <person name="Bruemmer F."/>
            <person name="Labrenz M."/>
            <person name="Spormann A.M."/>
            <person name="Op den Camp H."/>
            <person name="Overmann J."/>
            <person name="Amann R."/>
            <person name="Jetten M.S.M."/>
            <person name="Mascher T."/>
            <person name="Medema M.H."/>
            <person name="Devos D.P."/>
            <person name="Kaster A.-K."/>
            <person name="Ovreas L."/>
            <person name="Rohde M."/>
            <person name="Galperin M.Y."/>
            <person name="Jogler C."/>
        </authorList>
    </citation>
    <scope>NUCLEOTIDE SEQUENCE [LARGE SCALE GENOMIC DNA]</scope>
    <source>
        <strain evidence="3 4">Poly24</strain>
    </source>
</reference>
<dbReference type="RefSeq" id="WP_145100553.1">
    <property type="nucleotide sequence ID" value="NZ_CP036348.1"/>
</dbReference>
<evidence type="ECO:0000313" key="3">
    <source>
        <dbReference type="EMBL" id="QDV70780.1"/>
    </source>
</evidence>
<feature type="chain" id="PRO_5021854325" description="Outer membrane efflux protein" evidence="2">
    <location>
        <begin position="24"/>
        <end position="333"/>
    </location>
</feature>
<feature type="compositionally biased region" description="Polar residues" evidence="1">
    <location>
        <begin position="324"/>
        <end position="333"/>
    </location>
</feature>